<feature type="region of interest" description="Disordered" evidence="5">
    <location>
        <begin position="299"/>
        <end position="336"/>
    </location>
</feature>
<feature type="compositionally biased region" description="Basic and acidic residues" evidence="5">
    <location>
        <begin position="299"/>
        <end position="324"/>
    </location>
</feature>
<keyword evidence="2 6" id="KW-0812">Transmembrane</keyword>
<keyword evidence="8" id="KW-1185">Reference proteome</keyword>
<dbReference type="InterPro" id="IPR012879">
    <property type="entry name" value="CCDC47"/>
</dbReference>
<evidence type="ECO:0000256" key="5">
    <source>
        <dbReference type="SAM" id="MobiDB-lite"/>
    </source>
</evidence>
<evidence type="ECO:0000313" key="8">
    <source>
        <dbReference type="Proteomes" id="UP001071777"/>
    </source>
</evidence>
<gene>
    <name evidence="7" type="ORF">OJ252_87</name>
</gene>
<sequence>MILLQELYRTYWVELIAVWVLLIMVIVLLRGIRANYEVAINWFKLTQEFLESNFSRSALMQKSFWMDSWSQFDIFATGRKNFSYVYMNVICKPRQDILTGILFQPFLRNYDKVYVEIPIQRMGPIMILICNKKELKSTLIEYPEIEIHCSPKKINSLSKDTAIYANSNACLDIIMDSGAISKFISSKMVERLVSYIYISDQTTCPRLTNSYSKVTSVFKACIRIPSKDDINMMNELNFDLNYLFKHLLFLCEMLMAIDLPVKTVQYITNNRLQIEKTLNKINDNGVSERIEAKRREKIRSEAAKISRMSPKEQKKYQEKKEKQQARSRIKLKVSRS</sequence>
<dbReference type="PANTHER" id="PTHR12883:SF0">
    <property type="entry name" value="PAT COMPLEX SUBUNIT CCDC47"/>
    <property type="match status" value="1"/>
</dbReference>
<evidence type="ECO:0000256" key="4">
    <source>
        <dbReference type="ARBA" id="ARBA00023136"/>
    </source>
</evidence>
<evidence type="ECO:0000256" key="6">
    <source>
        <dbReference type="SAM" id="Phobius"/>
    </source>
</evidence>
<dbReference type="Proteomes" id="UP001071777">
    <property type="component" value="Unassembled WGS sequence"/>
</dbReference>
<dbReference type="Pfam" id="PF07946">
    <property type="entry name" value="CCDC47"/>
    <property type="match status" value="1"/>
</dbReference>
<dbReference type="EMBL" id="JAPCXB010000001">
    <property type="protein sequence ID" value="KAJ1615454.1"/>
    <property type="molecule type" value="Genomic_DNA"/>
</dbReference>
<reference evidence="7" key="1">
    <citation type="submission" date="2022-10" db="EMBL/GenBank/DDBJ databases">
        <title>Adaptive evolution leads to modifications in subtelomeric GC content in a zoonotic Cryptosporidium species.</title>
        <authorList>
            <person name="Li J."/>
            <person name="Feng Y."/>
            <person name="Xiao L."/>
        </authorList>
    </citation>
    <scope>NUCLEOTIDE SEQUENCE</scope>
    <source>
        <strain evidence="7">25894</strain>
    </source>
</reference>
<comment type="subcellular location">
    <subcellularLocation>
        <location evidence="1">Membrane</location>
        <topology evidence="1">Single-pass membrane protein</topology>
    </subcellularLocation>
</comment>
<name>A0ABQ8PC25_9CRYT</name>
<accession>A0ABQ8PC25</accession>
<keyword evidence="3 6" id="KW-1133">Transmembrane helix</keyword>
<evidence type="ECO:0000313" key="7">
    <source>
        <dbReference type="EMBL" id="KAJ1615454.1"/>
    </source>
</evidence>
<organism evidence="7 8">
    <name type="scientific">Cryptosporidium canis</name>
    <dbReference type="NCBI Taxonomy" id="195482"/>
    <lineage>
        <taxon>Eukaryota</taxon>
        <taxon>Sar</taxon>
        <taxon>Alveolata</taxon>
        <taxon>Apicomplexa</taxon>
        <taxon>Conoidasida</taxon>
        <taxon>Coccidia</taxon>
        <taxon>Eucoccidiorida</taxon>
        <taxon>Eimeriorina</taxon>
        <taxon>Cryptosporidiidae</taxon>
        <taxon>Cryptosporidium</taxon>
    </lineage>
</organism>
<evidence type="ECO:0000256" key="1">
    <source>
        <dbReference type="ARBA" id="ARBA00004167"/>
    </source>
</evidence>
<dbReference type="PANTHER" id="PTHR12883">
    <property type="entry name" value="ADIPOCYTE-SPECIFIC PROTEIN 4-RELATED"/>
    <property type="match status" value="1"/>
</dbReference>
<comment type="caution">
    <text evidence="7">The sequence shown here is derived from an EMBL/GenBank/DDBJ whole genome shotgun (WGS) entry which is preliminary data.</text>
</comment>
<evidence type="ECO:0000256" key="2">
    <source>
        <dbReference type="ARBA" id="ARBA00022692"/>
    </source>
</evidence>
<keyword evidence="4 6" id="KW-0472">Membrane</keyword>
<proteinExistence type="predicted"/>
<feature type="compositionally biased region" description="Basic residues" evidence="5">
    <location>
        <begin position="325"/>
        <end position="336"/>
    </location>
</feature>
<evidence type="ECO:0000256" key="3">
    <source>
        <dbReference type="ARBA" id="ARBA00022989"/>
    </source>
</evidence>
<feature type="transmembrane region" description="Helical" evidence="6">
    <location>
        <begin position="12"/>
        <end position="32"/>
    </location>
</feature>
<protein>
    <submittedName>
        <fullName evidence="7">Signal peptide-containing protein</fullName>
    </submittedName>
</protein>